<dbReference type="Proteomes" id="UP001139887">
    <property type="component" value="Unassembled WGS sequence"/>
</dbReference>
<name>A0A9W8LWB9_9FUNG</name>
<dbReference type="EMBL" id="JANBUW010001615">
    <property type="protein sequence ID" value="KAJ2842835.1"/>
    <property type="molecule type" value="Genomic_DNA"/>
</dbReference>
<accession>A0A9W8LWB9</accession>
<evidence type="ECO:0000313" key="1">
    <source>
        <dbReference type="EMBL" id="KAJ2842835.1"/>
    </source>
</evidence>
<organism evidence="1 2">
    <name type="scientific">Coemansia brasiliensis</name>
    <dbReference type="NCBI Taxonomy" id="2650707"/>
    <lineage>
        <taxon>Eukaryota</taxon>
        <taxon>Fungi</taxon>
        <taxon>Fungi incertae sedis</taxon>
        <taxon>Zoopagomycota</taxon>
        <taxon>Kickxellomycotina</taxon>
        <taxon>Kickxellomycetes</taxon>
        <taxon>Kickxellales</taxon>
        <taxon>Kickxellaceae</taxon>
        <taxon>Coemansia</taxon>
    </lineage>
</organism>
<sequence length="100" mass="10767">MDIDPLAPMRSDALADLCIFVRNAAAMDSQNQAMAMNAKVVDDVLATIRIMLRCEMTYAEAKKCSASAGQALSNLATNNDALQTQLVESELAKSPIESIF</sequence>
<evidence type="ECO:0000313" key="2">
    <source>
        <dbReference type="Proteomes" id="UP001139887"/>
    </source>
</evidence>
<protein>
    <submittedName>
        <fullName evidence="1">Uncharacterized protein</fullName>
    </submittedName>
</protein>
<comment type="caution">
    <text evidence="1">The sequence shown here is derived from an EMBL/GenBank/DDBJ whole genome shotgun (WGS) entry which is preliminary data.</text>
</comment>
<proteinExistence type="predicted"/>
<reference evidence="1" key="1">
    <citation type="submission" date="2022-07" db="EMBL/GenBank/DDBJ databases">
        <title>Phylogenomic reconstructions and comparative analyses of Kickxellomycotina fungi.</title>
        <authorList>
            <person name="Reynolds N.K."/>
            <person name="Stajich J.E."/>
            <person name="Barry K."/>
            <person name="Grigoriev I.V."/>
            <person name="Crous P."/>
            <person name="Smith M.E."/>
        </authorList>
    </citation>
    <scope>NUCLEOTIDE SEQUENCE</scope>
    <source>
        <strain evidence="1">NRRL 1566</strain>
    </source>
</reference>
<dbReference type="AlphaFoldDB" id="A0A9W8LWB9"/>
<gene>
    <name evidence="1" type="ORF">IWW36_005765</name>
</gene>
<feature type="non-terminal residue" evidence="1">
    <location>
        <position position="100"/>
    </location>
</feature>
<dbReference type="OrthoDB" id="379794at2759"/>
<keyword evidence="2" id="KW-1185">Reference proteome</keyword>